<evidence type="ECO:0000256" key="1">
    <source>
        <dbReference type="ARBA" id="ARBA00004496"/>
    </source>
</evidence>
<dbReference type="NCBIfam" id="NF003673">
    <property type="entry name" value="PRK05298.1"/>
    <property type="match status" value="1"/>
</dbReference>
<reference evidence="18" key="1">
    <citation type="submission" date="2018-12" db="EMBL/GenBank/DDBJ databases">
        <title>Complete genome sequencing of Jeotgalibaca sp. H21T32.</title>
        <authorList>
            <person name="Bae J.-W."/>
            <person name="Lee S.-Y."/>
        </authorList>
    </citation>
    <scope>NUCLEOTIDE SEQUENCE [LARGE SCALE GENOMIC DNA]</scope>
    <source>
        <strain evidence="18">H21T32</strain>
    </source>
</reference>
<comment type="function">
    <text evidence="12">The UvrABC repair system catalyzes the recognition and processing of DNA lesions. A damage recognition complex composed of 2 UvrA and 2 UvrB subunits scans DNA for abnormalities. Upon binding of the UvrA(2)B(2) complex to a putative damaged site, the DNA wraps around one UvrB monomer. DNA wrap is dependent on ATP binding by UvrB and probably causes local melting of the DNA helix, facilitating insertion of UvrB beta-hairpin between the DNA strands. Then UvrB probes one DNA strand for the presence of a lesion. If a lesion is found the UvrA subunits dissociate and the UvrB-DNA preincision complex is formed. This complex is subsequently bound by UvrC and the second UvrB is released. If no lesion is found, the DNA wraps around the other UvrB subunit that will check the other stand for damage.</text>
</comment>
<comment type="subunit">
    <text evidence="10 12 13">Forms a heterotetramer with UvrA during the search for lesions. Interacts with UvrC in an incision complex.</text>
</comment>
<dbReference type="InterPro" id="IPR014001">
    <property type="entry name" value="Helicase_ATP-bd"/>
</dbReference>
<dbReference type="Gene3D" id="4.10.860.10">
    <property type="entry name" value="UVR domain"/>
    <property type="match status" value="1"/>
</dbReference>
<gene>
    <name evidence="12 17" type="primary">uvrB</name>
    <name evidence="17" type="ORF">EJN90_11320</name>
</gene>
<dbReference type="SUPFAM" id="SSF46600">
    <property type="entry name" value="C-terminal UvrC-binding domain of UvrB"/>
    <property type="match status" value="1"/>
</dbReference>
<evidence type="ECO:0000256" key="3">
    <source>
        <dbReference type="ARBA" id="ARBA00022490"/>
    </source>
</evidence>
<evidence type="ECO:0000256" key="7">
    <source>
        <dbReference type="ARBA" id="ARBA00022840"/>
    </source>
</evidence>
<feature type="domain" description="Helicase C-terminal" evidence="16">
    <location>
        <begin position="430"/>
        <end position="596"/>
    </location>
</feature>
<sequence length="662" mass="76708">MKDQFKLQSNYQPSGDQPEAIRELIKGLKENRKAQTLLGATGTGKTFTVANVIQEVNKPTLVLAHNKTLAGQLYGELKEFFPNNAVEYFVSYYDYYQPEAYVPSSDSYIEKEASVNDEIDKLRHSATSSLLERRDVIVVASVSCIYGLVDPRNYKEHVVSIRKGMEISRNELLQRLVDMQFERNDIDFQRGRFRVRGDVVEIFLASRDSEAIRVEFFGDEIDRIREVDVLTGEIKNDVDHFPIFPATHFVANEEQTLHAIDTIRAELKEQLAVLRADNKLLEAQRLEQRTNYDLEMLLEMGYCNGIENYSRHMDGRKPGQAPYTLLDFFPDDYLIVVDESHMTMPQIRGMYNGDRARKQQLIDYGFRLPSALDNRPLRLEEFEDHVNQIIYISATPGPYEYEQSPYIAQQIIRPTGLLDPVIEVRPIKDQIDDLISEINIRSEKNERVFITTLTKKMSEDLSDYLKEVGIKVKYLHSDIKTLERTEIIRDLRLGEFDVLIGINLLREGLDVPEVSLVAILDADKEGFLRSERALIQTIGRSARNENGKVIMYADRITDSMQKAIDETQRRRRIQEEYNEKHGIVPKTIIKEVRDLIRITHIPEDIPAESNTMEIYKQMNREQRAVLIDELELEMRQAAKELNFEKAAELRDVVLELQTTYKK</sequence>
<dbReference type="InterPro" id="IPR001943">
    <property type="entry name" value="UVR_dom"/>
</dbReference>
<evidence type="ECO:0000256" key="11">
    <source>
        <dbReference type="ARBA" id="ARBA00029504"/>
    </source>
</evidence>
<dbReference type="Pfam" id="PF00271">
    <property type="entry name" value="Helicase_C"/>
    <property type="match status" value="1"/>
</dbReference>
<keyword evidence="8 12" id="KW-0267">Excision nuclease</keyword>
<comment type="domain">
    <text evidence="12">The beta-hairpin motif is involved in DNA binding.</text>
</comment>
<name>A0A3Q9BN14_9LACT</name>
<comment type="subcellular location">
    <subcellularLocation>
        <location evidence="1 12 13">Cytoplasm</location>
    </subcellularLocation>
</comment>
<dbReference type="AlphaFoldDB" id="A0A3Q9BN14"/>
<protein>
    <recommendedName>
        <fullName evidence="11 12">UvrABC system protein B</fullName>
        <shortName evidence="12">Protein UvrB</shortName>
    </recommendedName>
    <alternativeName>
        <fullName evidence="12">Excinuclease ABC subunit B</fullName>
    </alternativeName>
</protein>
<dbReference type="InterPro" id="IPR004807">
    <property type="entry name" value="UvrB"/>
</dbReference>
<dbReference type="EMBL" id="CP034465">
    <property type="protein sequence ID" value="AZP05181.1"/>
    <property type="molecule type" value="Genomic_DNA"/>
</dbReference>
<evidence type="ECO:0000259" key="15">
    <source>
        <dbReference type="PROSITE" id="PS51192"/>
    </source>
</evidence>
<feature type="binding site" evidence="12">
    <location>
        <begin position="39"/>
        <end position="46"/>
    </location>
    <ligand>
        <name>ATP</name>
        <dbReference type="ChEBI" id="CHEBI:30616"/>
    </ligand>
</feature>
<keyword evidence="4 12" id="KW-0547">Nucleotide-binding</keyword>
<evidence type="ECO:0000256" key="12">
    <source>
        <dbReference type="HAMAP-Rule" id="MF_00204"/>
    </source>
</evidence>
<evidence type="ECO:0000313" key="18">
    <source>
        <dbReference type="Proteomes" id="UP000273326"/>
    </source>
</evidence>
<dbReference type="PROSITE" id="PS51194">
    <property type="entry name" value="HELICASE_CTER"/>
    <property type="match status" value="1"/>
</dbReference>
<evidence type="ECO:0000256" key="5">
    <source>
        <dbReference type="ARBA" id="ARBA00022763"/>
    </source>
</evidence>
<dbReference type="CDD" id="cd18790">
    <property type="entry name" value="SF2_C_UvrB"/>
    <property type="match status" value="1"/>
</dbReference>
<evidence type="ECO:0000256" key="6">
    <source>
        <dbReference type="ARBA" id="ARBA00022769"/>
    </source>
</evidence>
<evidence type="ECO:0000256" key="9">
    <source>
        <dbReference type="ARBA" id="ARBA00023204"/>
    </source>
</evidence>
<evidence type="ECO:0000256" key="2">
    <source>
        <dbReference type="ARBA" id="ARBA00008533"/>
    </source>
</evidence>
<dbReference type="InterPro" id="IPR036876">
    <property type="entry name" value="UVR_dom_sf"/>
</dbReference>
<dbReference type="SMART" id="SM00490">
    <property type="entry name" value="HELICc"/>
    <property type="match status" value="1"/>
</dbReference>
<dbReference type="Pfam" id="PF12344">
    <property type="entry name" value="UvrB"/>
    <property type="match status" value="1"/>
</dbReference>
<dbReference type="KEGG" id="jeh:EJN90_11320"/>
<keyword evidence="18" id="KW-1185">Reference proteome</keyword>
<dbReference type="InterPro" id="IPR041471">
    <property type="entry name" value="UvrB_inter"/>
</dbReference>
<dbReference type="InterPro" id="IPR027417">
    <property type="entry name" value="P-loop_NTPase"/>
</dbReference>
<dbReference type="GO" id="GO:0005737">
    <property type="term" value="C:cytoplasm"/>
    <property type="evidence" value="ECO:0007669"/>
    <property type="project" value="UniProtKB-SubCell"/>
</dbReference>
<dbReference type="GO" id="GO:0006289">
    <property type="term" value="P:nucleotide-excision repair"/>
    <property type="evidence" value="ECO:0007669"/>
    <property type="project" value="UniProtKB-UniRule"/>
</dbReference>
<dbReference type="Gene3D" id="3.40.50.300">
    <property type="entry name" value="P-loop containing nucleotide triphosphate hydrolases"/>
    <property type="match status" value="3"/>
</dbReference>
<dbReference type="PROSITE" id="PS50151">
    <property type="entry name" value="UVR"/>
    <property type="match status" value="1"/>
</dbReference>
<dbReference type="GO" id="GO:0005524">
    <property type="term" value="F:ATP binding"/>
    <property type="evidence" value="ECO:0007669"/>
    <property type="project" value="UniProtKB-UniRule"/>
</dbReference>
<dbReference type="SUPFAM" id="SSF52540">
    <property type="entry name" value="P-loop containing nucleoside triphosphate hydrolases"/>
    <property type="match status" value="2"/>
</dbReference>
<dbReference type="HAMAP" id="MF_00204">
    <property type="entry name" value="UvrB"/>
    <property type="match status" value="1"/>
</dbReference>
<keyword evidence="9 12" id="KW-0234">DNA repair</keyword>
<dbReference type="SMART" id="SM00487">
    <property type="entry name" value="DEXDc"/>
    <property type="match status" value="1"/>
</dbReference>
<dbReference type="PROSITE" id="PS51192">
    <property type="entry name" value="HELICASE_ATP_BIND_1"/>
    <property type="match status" value="1"/>
</dbReference>
<feature type="short sequence motif" description="Beta-hairpin" evidence="12">
    <location>
        <begin position="92"/>
        <end position="115"/>
    </location>
</feature>
<dbReference type="OrthoDB" id="9806651at2"/>
<dbReference type="PANTHER" id="PTHR24029">
    <property type="entry name" value="UVRABC SYSTEM PROTEIN B"/>
    <property type="match status" value="1"/>
</dbReference>
<dbReference type="InterPro" id="IPR024759">
    <property type="entry name" value="UvrB_YAD/RRR_dom"/>
</dbReference>
<accession>A0A3Q9BN14</accession>
<organism evidence="17 18">
    <name type="scientific">Jeotgalibaca ciconiae</name>
    <dbReference type="NCBI Taxonomy" id="2496265"/>
    <lineage>
        <taxon>Bacteria</taxon>
        <taxon>Bacillati</taxon>
        <taxon>Bacillota</taxon>
        <taxon>Bacilli</taxon>
        <taxon>Lactobacillales</taxon>
        <taxon>Carnobacteriaceae</taxon>
        <taxon>Jeotgalibaca</taxon>
    </lineage>
</organism>
<dbReference type="CDD" id="cd17916">
    <property type="entry name" value="DEXHc_UvrB"/>
    <property type="match status" value="1"/>
</dbReference>
<evidence type="ECO:0000256" key="13">
    <source>
        <dbReference type="RuleBase" id="RU003587"/>
    </source>
</evidence>
<evidence type="ECO:0000256" key="8">
    <source>
        <dbReference type="ARBA" id="ARBA00022881"/>
    </source>
</evidence>
<proteinExistence type="inferred from homology"/>
<dbReference type="Pfam" id="PF04851">
    <property type="entry name" value="ResIII"/>
    <property type="match status" value="1"/>
</dbReference>
<keyword evidence="6 12" id="KW-0228">DNA excision</keyword>
<dbReference type="GO" id="GO:0009432">
    <property type="term" value="P:SOS response"/>
    <property type="evidence" value="ECO:0007669"/>
    <property type="project" value="UniProtKB-UniRule"/>
</dbReference>
<dbReference type="GO" id="GO:0003677">
    <property type="term" value="F:DNA binding"/>
    <property type="evidence" value="ECO:0007669"/>
    <property type="project" value="UniProtKB-UniRule"/>
</dbReference>
<dbReference type="PANTHER" id="PTHR24029:SF0">
    <property type="entry name" value="UVRABC SYSTEM PROTEIN B"/>
    <property type="match status" value="1"/>
</dbReference>
<evidence type="ECO:0000256" key="4">
    <source>
        <dbReference type="ARBA" id="ARBA00022741"/>
    </source>
</evidence>
<evidence type="ECO:0000313" key="17">
    <source>
        <dbReference type="EMBL" id="AZP05181.1"/>
    </source>
</evidence>
<keyword evidence="3 12" id="KW-0963">Cytoplasm</keyword>
<dbReference type="InterPro" id="IPR001650">
    <property type="entry name" value="Helicase_C-like"/>
</dbReference>
<dbReference type="GO" id="GO:0016887">
    <property type="term" value="F:ATP hydrolysis activity"/>
    <property type="evidence" value="ECO:0007669"/>
    <property type="project" value="InterPro"/>
</dbReference>
<evidence type="ECO:0000259" key="16">
    <source>
        <dbReference type="PROSITE" id="PS51194"/>
    </source>
</evidence>
<feature type="domain" description="UVR" evidence="14">
    <location>
        <begin position="624"/>
        <end position="659"/>
    </location>
</feature>
<evidence type="ECO:0000256" key="10">
    <source>
        <dbReference type="ARBA" id="ARBA00026033"/>
    </source>
</evidence>
<dbReference type="InterPro" id="IPR006935">
    <property type="entry name" value="Helicase/UvrB_N"/>
</dbReference>
<keyword evidence="7 12" id="KW-0067">ATP-binding</keyword>
<keyword evidence="5 12" id="KW-0227">DNA damage</keyword>
<dbReference type="GO" id="GO:0009381">
    <property type="term" value="F:excinuclease ABC activity"/>
    <property type="evidence" value="ECO:0007669"/>
    <property type="project" value="UniProtKB-UniRule"/>
</dbReference>
<dbReference type="Pfam" id="PF17757">
    <property type="entry name" value="UvrB_inter"/>
    <property type="match status" value="1"/>
</dbReference>
<evidence type="ECO:0000259" key="14">
    <source>
        <dbReference type="PROSITE" id="PS50151"/>
    </source>
</evidence>
<dbReference type="Pfam" id="PF02151">
    <property type="entry name" value="UVR"/>
    <property type="match status" value="1"/>
</dbReference>
<keyword evidence="12 13" id="KW-0742">SOS response</keyword>
<comment type="similarity">
    <text evidence="2 12 13">Belongs to the UvrB family.</text>
</comment>
<feature type="domain" description="Helicase ATP-binding" evidence="15">
    <location>
        <begin position="26"/>
        <end position="161"/>
    </location>
</feature>
<dbReference type="Proteomes" id="UP000273326">
    <property type="component" value="Chromosome"/>
</dbReference>
<dbReference type="NCBIfam" id="TIGR00631">
    <property type="entry name" value="uvrb"/>
    <property type="match status" value="1"/>
</dbReference>
<dbReference type="GO" id="GO:0009380">
    <property type="term" value="C:excinuclease repair complex"/>
    <property type="evidence" value="ECO:0007669"/>
    <property type="project" value="InterPro"/>
</dbReference>
<dbReference type="RefSeq" id="WP_126111312.1">
    <property type="nucleotide sequence ID" value="NZ_CP034465.1"/>
</dbReference>